<feature type="region of interest" description="Disordered" evidence="1">
    <location>
        <begin position="169"/>
        <end position="219"/>
    </location>
</feature>
<reference evidence="3 4" key="1">
    <citation type="submission" date="2022-11" db="EMBL/GenBank/DDBJ databases">
        <title>Deinococcus ZS9-10, Low Temperature and Draught-tolerating, UV-resistant Bacteria from Continental Antarctica.</title>
        <authorList>
            <person name="Cheng L."/>
        </authorList>
    </citation>
    <scope>NUCLEOTIDE SEQUENCE [LARGE SCALE GENOMIC DNA]</scope>
    <source>
        <strain evidence="3 4">ZS9-10</strain>
    </source>
</reference>
<gene>
    <name evidence="3" type="ORF">ORD21_14255</name>
</gene>
<dbReference type="Proteomes" id="UP001276150">
    <property type="component" value="Unassembled WGS sequence"/>
</dbReference>
<feature type="signal peptide" evidence="2">
    <location>
        <begin position="1"/>
        <end position="26"/>
    </location>
</feature>
<evidence type="ECO:0000313" key="3">
    <source>
        <dbReference type="EMBL" id="MDV6375756.1"/>
    </source>
</evidence>
<evidence type="ECO:0000256" key="2">
    <source>
        <dbReference type="SAM" id="SignalP"/>
    </source>
</evidence>
<keyword evidence="2" id="KW-0732">Signal</keyword>
<feature type="chain" id="PRO_5046275114" description="AMIN domain-containing protein" evidence="2">
    <location>
        <begin position="27"/>
        <end position="368"/>
    </location>
</feature>
<dbReference type="RefSeq" id="WP_317641108.1">
    <property type="nucleotide sequence ID" value="NZ_JAPMIV010000035.1"/>
</dbReference>
<keyword evidence="4" id="KW-1185">Reference proteome</keyword>
<protein>
    <recommendedName>
        <fullName evidence="5">AMIN domain-containing protein</fullName>
    </recommendedName>
</protein>
<feature type="compositionally biased region" description="Pro residues" evidence="1">
    <location>
        <begin position="191"/>
        <end position="218"/>
    </location>
</feature>
<feature type="compositionally biased region" description="Low complexity" evidence="1">
    <location>
        <begin position="169"/>
        <end position="190"/>
    </location>
</feature>
<dbReference type="EMBL" id="JAPMIV010000035">
    <property type="protein sequence ID" value="MDV6375756.1"/>
    <property type="molecule type" value="Genomic_DNA"/>
</dbReference>
<evidence type="ECO:0008006" key="5">
    <source>
        <dbReference type="Google" id="ProtNLM"/>
    </source>
</evidence>
<proteinExistence type="predicted"/>
<sequence>MNTKMIRTAGALALTALLALGPAASAQQQTVLSGVTGGLNWTVYGPGQRATPGNQAAALQVSAPAQATVTGTKYDNQTVALTFRVNAPLMAVYAYHDTQLRTQGFVRTSQSISGNNAQAIYTRADAQVKLTVLRQGNTTYRATLDLSGMQINVPRGAGVTATVPAPANPAPATATPASAAPAAVAATPSPATQPPVSPTPISPTPATPNPASPTPAIPARPASSMAAVVTTFTAQQNASAGRDALVRAQDLASVAYLLYGPTELGSLSNDPSTVSFSLPVGTSLTETVLASGGDLTARITGSRLNLAQLMDFYDRQFKAQGFALINPTGAGLSNTLTHVYQRGTGSRVAFSVTQDGSTDRLFWDFQRP</sequence>
<evidence type="ECO:0000256" key="1">
    <source>
        <dbReference type="SAM" id="MobiDB-lite"/>
    </source>
</evidence>
<evidence type="ECO:0000313" key="4">
    <source>
        <dbReference type="Proteomes" id="UP001276150"/>
    </source>
</evidence>
<organism evidence="3 4">
    <name type="scientific">Deinococcus arenicola</name>
    <dbReference type="NCBI Taxonomy" id="2994950"/>
    <lineage>
        <taxon>Bacteria</taxon>
        <taxon>Thermotogati</taxon>
        <taxon>Deinococcota</taxon>
        <taxon>Deinococci</taxon>
        <taxon>Deinococcales</taxon>
        <taxon>Deinococcaceae</taxon>
        <taxon>Deinococcus</taxon>
    </lineage>
</organism>
<accession>A0ABU4DTJ2</accession>
<comment type="caution">
    <text evidence="3">The sequence shown here is derived from an EMBL/GenBank/DDBJ whole genome shotgun (WGS) entry which is preliminary data.</text>
</comment>
<name>A0ABU4DTJ2_9DEIO</name>